<comment type="caution">
    <text evidence="1">The sequence shown here is derived from an EMBL/GenBank/DDBJ whole genome shotgun (WGS) entry which is preliminary data.</text>
</comment>
<dbReference type="Proteomes" id="UP000177053">
    <property type="component" value="Unassembled WGS sequence"/>
</dbReference>
<evidence type="ECO:0000313" key="2">
    <source>
        <dbReference type="Proteomes" id="UP000177053"/>
    </source>
</evidence>
<accession>A0A1F7X7A7</accession>
<dbReference type="EMBL" id="MGFS01000027">
    <property type="protein sequence ID" value="OGM10956.1"/>
    <property type="molecule type" value="Genomic_DNA"/>
</dbReference>
<name>A0A1F7X7A7_9BACT</name>
<sequence>MTEERKTVDPRVIPELQGFCQKAIDSPADGENAEIPYGHITRIIALGVYGVATRKRGGSFEEQIEAARKVALEQIRIFGPAIVPL</sequence>
<proteinExistence type="predicted"/>
<reference evidence="1 2" key="1">
    <citation type="journal article" date="2016" name="Nat. Commun.">
        <title>Thousands of microbial genomes shed light on interconnected biogeochemical processes in an aquifer system.</title>
        <authorList>
            <person name="Anantharaman K."/>
            <person name="Brown C.T."/>
            <person name="Hug L.A."/>
            <person name="Sharon I."/>
            <person name="Castelle C.J."/>
            <person name="Probst A.J."/>
            <person name="Thomas B.C."/>
            <person name="Singh A."/>
            <person name="Wilkins M.J."/>
            <person name="Karaoz U."/>
            <person name="Brodie E.L."/>
            <person name="Williams K.H."/>
            <person name="Hubbard S.S."/>
            <person name="Banfield J.F."/>
        </authorList>
    </citation>
    <scope>NUCLEOTIDE SEQUENCE [LARGE SCALE GENOMIC DNA]</scope>
</reference>
<dbReference type="AlphaFoldDB" id="A0A1F7X7A7"/>
<evidence type="ECO:0000313" key="1">
    <source>
        <dbReference type="EMBL" id="OGM10956.1"/>
    </source>
</evidence>
<organism evidence="1 2">
    <name type="scientific">Candidatus Woesebacteria bacterium RBG_16_34_12</name>
    <dbReference type="NCBI Taxonomy" id="1802480"/>
    <lineage>
        <taxon>Bacteria</taxon>
        <taxon>Candidatus Woeseibacteriota</taxon>
    </lineage>
</organism>
<gene>
    <name evidence="1" type="ORF">A2Z22_03760</name>
</gene>
<protein>
    <submittedName>
        <fullName evidence="1">Uncharacterized protein</fullName>
    </submittedName>
</protein>